<comment type="similarity">
    <text evidence="2">Belongs to the ABC-4 integral membrane protein family. HrtB subfamily.</text>
</comment>
<evidence type="ECO:0000259" key="12">
    <source>
        <dbReference type="Pfam" id="PF02687"/>
    </source>
</evidence>
<evidence type="ECO:0000256" key="11">
    <source>
        <dbReference type="SAM" id="Phobius"/>
    </source>
</evidence>
<feature type="transmembrane region" description="Helical" evidence="11">
    <location>
        <begin position="325"/>
        <end position="346"/>
    </location>
</feature>
<comment type="subcellular location">
    <subcellularLocation>
        <location evidence="1">Cell membrane</location>
        <topology evidence="1">Multi-pass membrane protein</topology>
    </subcellularLocation>
</comment>
<dbReference type="AlphaFoldDB" id="A0A345BZP8"/>
<dbReference type="InterPro" id="IPR051125">
    <property type="entry name" value="ABC-4/HrtB_transporter"/>
</dbReference>
<accession>A0A345BZP8</accession>
<keyword evidence="6" id="KW-1003">Cell membrane</keyword>
<evidence type="ECO:0000256" key="3">
    <source>
        <dbReference type="ARBA" id="ARBA00011131"/>
    </source>
</evidence>
<dbReference type="Pfam" id="PF02687">
    <property type="entry name" value="FtsX"/>
    <property type="match status" value="1"/>
</dbReference>
<evidence type="ECO:0000256" key="8">
    <source>
        <dbReference type="ARBA" id="ARBA00022989"/>
    </source>
</evidence>
<feature type="transmembrane region" description="Helical" evidence="11">
    <location>
        <begin position="283"/>
        <end position="313"/>
    </location>
</feature>
<evidence type="ECO:0000256" key="2">
    <source>
        <dbReference type="ARBA" id="ARBA00008697"/>
    </source>
</evidence>
<evidence type="ECO:0000256" key="4">
    <source>
        <dbReference type="ARBA" id="ARBA00016962"/>
    </source>
</evidence>
<evidence type="ECO:0000313" key="13">
    <source>
        <dbReference type="EMBL" id="AXF56429.1"/>
    </source>
</evidence>
<name>A0A345BZP8_9BACI</name>
<comment type="function">
    <text evidence="10">Part of the ABC transporter complex hrt involved in hemin import. Responsible for the translocation of the substrate across the membrane.</text>
</comment>
<organism evidence="13 14">
    <name type="scientific">Salicibibacter kimchii</name>
    <dbReference type="NCBI Taxonomy" id="2099786"/>
    <lineage>
        <taxon>Bacteria</taxon>
        <taxon>Bacillati</taxon>
        <taxon>Bacillota</taxon>
        <taxon>Bacilli</taxon>
        <taxon>Bacillales</taxon>
        <taxon>Bacillaceae</taxon>
        <taxon>Salicibibacter</taxon>
    </lineage>
</organism>
<keyword evidence="8 11" id="KW-1133">Transmembrane helix</keyword>
<sequence>MFLAIRELLYSKLRYIMVALIIFLLSFLVLFVSGLAQGLAYDNASSIINMDETAEHFVMDDEAGMQLTRSLIDDEDQEIVQNNIDQAEILGIHQGTIQDDETSQADIAKFYLNDDSALFPEVTEGEKPSGQREILADESLQEEGFRVGDEFLEDTTEEIFTITGFTNNQKYSHTPVIYVTGEDWLEMSGGDELLASALVLPDIGEETASTLNSQLTDAEVVTIQDSLSGIPGYSEEQGSLWMMIVFLFIISAFVLAAFFYVITIQKLTQFGILKAIGTKVSELANTILVQVGIISVVSVTMGIGVTFLVAALLPSDMPFMLPFHLVASLAGIFIVVAILGSLLSLYKVKKIDALEAIGGMEA</sequence>
<dbReference type="OrthoDB" id="384327at2"/>
<dbReference type="InterPro" id="IPR003838">
    <property type="entry name" value="ABC3_permease_C"/>
</dbReference>
<comment type="subunit">
    <text evidence="3">The complex is composed of two ATP-binding proteins (HrtA), two transmembrane proteins (HrtB) and a solute-binding protein.</text>
</comment>
<dbReference type="GO" id="GO:0005886">
    <property type="term" value="C:plasma membrane"/>
    <property type="evidence" value="ECO:0007669"/>
    <property type="project" value="UniProtKB-SubCell"/>
</dbReference>
<reference evidence="13 14" key="1">
    <citation type="journal article" date="2018" name="J. Microbiol.">
        <title>Salicibibacter kimchii gen. nov., sp. nov., a moderately halophilic and alkalitolerant bacterium in the family Bacillaceae, isolated from kimchi.</title>
        <authorList>
            <person name="Jang J.Y."/>
            <person name="Oh Y.J."/>
            <person name="Lim S.K."/>
            <person name="Park H.K."/>
            <person name="Lee C."/>
            <person name="Kim J.Y."/>
            <person name="Lee M.A."/>
            <person name="Choi H.J."/>
        </authorList>
    </citation>
    <scope>NUCLEOTIDE SEQUENCE [LARGE SCALE GENOMIC DNA]</scope>
    <source>
        <strain evidence="13 14">NKC1-1</strain>
    </source>
</reference>
<gene>
    <name evidence="13" type="ORF">DT065_10615</name>
</gene>
<evidence type="ECO:0000256" key="6">
    <source>
        <dbReference type="ARBA" id="ARBA00022475"/>
    </source>
</evidence>
<evidence type="ECO:0000313" key="14">
    <source>
        <dbReference type="Proteomes" id="UP000252100"/>
    </source>
</evidence>
<evidence type="ECO:0000256" key="1">
    <source>
        <dbReference type="ARBA" id="ARBA00004651"/>
    </source>
</evidence>
<keyword evidence="9 11" id="KW-0472">Membrane</keyword>
<evidence type="ECO:0000256" key="9">
    <source>
        <dbReference type="ARBA" id="ARBA00023136"/>
    </source>
</evidence>
<evidence type="ECO:0000256" key="7">
    <source>
        <dbReference type="ARBA" id="ARBA00022692"/>
    </source>
</evidence>
<proteinExistence type="inferred from homology"/>
<dbReference type="PANTHER" id="PTHR43738:SF1">
    <property type="entry name" value="HEMIN TRANSPORT SYSTEM PERMEASE PROTEIN HRTB-RELATED"/>
    <property type="match status" value="1"/>
</dbReference>
<dbReference type="KEGG" id="rue:DT065_10615"/>
<feature type="domain" description="ABC3 transporter permease C-terminal" evidence="12">
    <location>
        <begin position="242"/>
        <end position="352"/>
    </location>
</feature>
<feature type="transmembrane region" description="Helical" evidence="11">
    <location>
        <begin position="240"/>
        <end position="262"/>
    </location>
</feature>
<evidence type="ECO:0000256" key="10">
    <source>
        <dbReference type="ARBA" id="ARBA00024973"/>
    </source>
</evidence>
<dbReference type="RefSeq" id="WP_114373208.1">
    <property type="nucleotide sequence ID" value="NZ_CP031092.1"/>
</dbReference>
<keyword evidence="7 11" id="KW-0812">Transmembrane</keyword>
<dbReference type="PANTHER" id="PTHR43738">
    <property type="entry name" value="ABC TRANSPORTER, MEMBRANE PROTEIN"/>
    <property type="match status" value="1"/>
</dbReference>
<evidence type="ECO:0000256" key="5">
    <source>
        <dbReference type="ARBA" id="ARBA00022448"/>
    </source>
</evidence>
<dbReference type="EMBL" id="CP031092">
    <property type="protein sequence ID" value="AXF56429.1"/>
    <property type="molecule type" value="Genomic_DNA"/>
</dbReference>
<keyword evidence="14" id="KW-1185">Reference proteome</keyword>
<dbReference type="Proteomes" id="UP000252100">
    <property type="component" value="Chromosome"/>
</dbReference>
<protein>
    <recommendedName>
        <fullName evidence="4">Putative hemin transport system permease protein HrtB</fullName>
    </recommendedName>
</protein>
<keyword evidence="5" id="KW-0813">Transport</keyword>